<keyword evidence="1" id="KW-0732">Signal</keyword>
<dbReference type="AlphaFoldDB" id="Q9NDA4"/>
<proteinExistence type="predicted"/>
<feature type="signal peptide" evidence="1">
    <location>
        <begin position="1"/>
        <end position="18"/>
    </location>
</feature>
<accession>Q9NDA4</accession>
<gene>
    <name evidence="2" type="primary">DAP1</name>
</gene>
<feature type="chain" id="PRO_5004335448" evidence="1">
    <location>
        <begin position="19"/>
        <end position="291"/>
    </location>
</feature>
<evidence type="ECO:0000313" key="2">
    <source>
        <dbReference type="EMBL" id="AAF89672.1"/>
    </source>
</evidence>
<dbReference type="SUPFAM" id="SSF101898">
    <property type="entry name" value="NHL repeat"/>
    <property type="match status" value="1"/>
</dbReference>
<reference evidence="2" key="1">
    <citation type="submission" date="1999-07" db="EMBL/GenBank/DDBJ databases">
        <title>Molecular characterization of a Diapause-Associated protein of Asian Corn Borer, Ostrinia furnacalis, from Shanghai District.</title>
        <authorList>
            <person name="Mao W.F."/>
            <person name="Chi C.W."/>
            <person name="Cao M.X."/>
        </authorList>
    </citation>
    <scope>NUCLEOTIDE SEQUENCE</scope>
</reference>
<sequence>MIQMNLVVLLASAALVSSYGVQLHGGYYRVPANAGTVLMKDVEKPYQLGLDRDTNTLFFSYTVDEQRRREGDDNAFRSAYVNLKDGTSGTIPGVHNGFANAYDTQQKIVYIGGDTGVHKFDYRTKTASNLNITESNIWQMFYKNGLYFTTYPDQKAFVYKNDRLRLVPELMDVKATLVALEKGDSIVYSLDGDLRRTSEGRVYELGSYNVNGFNTDVNGDLYFSTSDAIYQVDGNTVQKFAAFPDIYGFAFEGDKQIIYGTENSVMRLTLTSDMFGDDNKTKDEVSNNVPQ</sequence>
<evidence type="ECO:0000256" key="1">
    <source>
        <dbReference type="SAM" id="SignalP"/>
    </source>
</evidence>
<protein>
    <submittedName>
        <fullName evidence="2">Diapause-associated protein</fullName>
    </submittedName>
</protein>
<name>Q9NDA4_OSTFU</name>
<organism evidence="2">
    <name type="scientific">Ostrinia furnacalis</name>
    <name type="common">Asian corn borer</name>
    <dbReference type="NCBI Taxonomy" id="93504"/>
    <lineage>
        <taxon>Eukaryota</taxon>
        <taxon>Metazoa</taxon>
        <taxon>Ecdysozoa</taxon>
        <taxon>Arthropoda</taxon>
        <taxon>Hexapoda</taxon>
        <taxon>Insecta</taxon>
        <taxon>Pterygota</taxon>
        <taxon>Neoptera</taxon>
        <taxon>Endopterygota</taxon>
        <taxon>Lepidoptera</taxon>
        <taxon>Glossata</taxon>
        <taxon>Ditrysia</taxon>
        <taxon>Pyraloidea</taxon>
        <taxon>Crambidae</taxon>
        <taxon>Pyraustinae</taxon>
        <taxon>Ostrinia</taxon>
    </lineage>
</organism>
<dbReference type="EMBL" id="AF169311">
    <property type="protein sequence ID" value="AAF89672.1"/>
    <property type="molecule type" value="Genomic_DNA"/>
</dbReference>